<dbReference type="GO" id="GO:0016300">
    <property type="term" value="F:tRNA (uridine) methyltransferase activity"/>
    <property type="evidence" value="ECO:0000318"/>
    <property type="project" value="GO_Central"/>
</dbReference>
<dbReference type="Pfam" id="PF07757">
    <property type="entry name" value="AdoMet_MTase"/>
    <property type="match status" value="1"/>
</dbReference>
<feature type="compositionally biased region" description="Low complexity" evidence="11">
    <location>
        <begin position="107"/>
        <end position="124"/>
    </location>
</feature>
<evidence type="ECO:0000256" key="11">
    <source>
        <dbReference type="SAM" id="MobiDB-lite"/>
    </source>
</evidence>
<evidence type="ECO:0000313" key="12">
    <source>
        <dbReference type="Ensembl" id="ENSECAP00000009890.3"/>
    </source>
</evidence>
<feature type="compositionally biased region" description="Low complexity" evidence="11">
    <location>
        <begin position="536"/>
        <end position="546"/>
    </location>
</feature>
<evidence type="ECO:0000313" key="13">
    <source>
        <dbReference type="Proteomes" id="UP000002281"/>
    </source>
</evidence>
<keyword evidence="6 10" id="KW-0808">Transferase</keyword>
<name>F6VE44_HORSE</name>
<feature type="region of interest" description="Disordered" evidence="11">
    <location>
        <begin position="77"/>
        <end position="129"/>
    </location>
</feature>
<dbReference type="PANTHER" id="PTHR21210:SF0">
    <property type="entry name" value="TRNA (URACIL-O(2)-)-METHYLTRANSFERASE-RELATED"/>
    <property type="match status" value="1"/>
</dbReference>
<keyword evidence="4 10" id="KW-0963">Cytoplasm</keyword>
<dbReference type="EC" id="2.1.1.211" evidence="10"/>
<dbReference type="GO" id="GO:0005737">
    <property type="term" value="C:cytoplasm"/>
    <property type="evidence" value="ECO:0007669"/>
    <property type="project" value="UniProtKB-SubCell"/>
</dbReference>
<evidence type="ECO:0000256" key="4">
    <source>
        <dbReference type="ARBA" id="ARBA00022490"/>
    </source>
</evidence>
<dbReference type="FunCoup" id="F6VE44">
    <property type="interactions" value="2856"/>
</dbReference>
<keyword evidence="13" id="KW-1185">Reference proteome</keyword>
<sequence length="771" mass="85916">MTLTRRAVELRHLGAPPLGSSVRQTMAEVGRKAVCDPGALLPGGFWEAVGVWLERPQVANKRLCGARLEARRSAVLPRAEAGGPRTSAGPQLGTAGRVPEESRGRRAAATAPLLAGAPGQPGKAGVEEGDVPASELDSLWSDFSRSLCGNREMLAFLAGSRAGSRPEAQHELDVVLRTVILKSSPHRPLLAPTREMVVQDVLNGTVTFLPLEDDDEGNLKVKMSNVYQIQLSRCREEWFISVLIFCPERWHPDGIAYPKLTWLGEELLTKLARWSVESGKSGFKSTLSLISVLKYSRAYWALKEKYKDMVKVWPEVTDPEKFVYEDVAIATYLLILWEEERAERGVTAKQSFVDLGCGNGLLVHILSSEGHPGRGIDIRRRKIWDMYGPQTRLEEGAITPNDKTLFPDVDWLIGNHSDELTPWIPVIAARSSYNCRFFVLPCCFFDFVGKYQRRQSGKTQYREYLDFITEVGSTCGFHVEEDCLRIPSTKRVCLVGKSRTYPPSRELSLDEQRTRYINSRRGCPLGPPGREPAPASPQAAASSVHHPGGHGALHGAAGHTPEARASELWLLGFQPREKAQRRRNCAALPRDFVDQVVLQVAHLLLGGTQLTGSSPSGTLKTWNRGESLSLAEVASELDRETLQRLKRECGGLQTLLRNNHQVFEGDPVWAKPDNITNIRNERDDAVRIPLIKRKIGEWYGQLHANKFKTLAIMDKFLERSQIPKLTQEVKDNLNSPSSDGEVEFIVENLPIKKMQAQVVSLENSTKNLRKK</sequence>
<dbReference type="Proteomes" id="UP000002281">
    <property type="component" value="Chromosome 3"/>
</dbReference>
<dbReference type="PANTHER" id="PTHR21210">
    <property type="entry name" value="TRNA (URACIL-O(2)-)-METHYLTRANSFERASE-RELATED"/>
    <property type="match status" value="1"/>
</dbReference>
<comment type="similarity">
    <text evidence="3 10">Belongs to the TRM44 family.</text>
</comment>
<comment type="function">
    <text evidence="1">Probable adenosyl-L-methionine (AdoMet)-dependent tRNA (uracil-O(2)-)-methyltransferase.</text>
</comment>
<evidence type="ECO:0000256" key="6">
    <source>
        <dbReference type="ARBA" id="ARBA00022679"/>
    </source>
</evidence>
<evidence type="ECO:0000256" key="9">
    <source>
        <dbReference type="ARBA" id="ARBA00047957"/>
    </source>
</evidence>
<dbReference type="Bgee" id="ENSECAG00000011958">
    <property type="expression patterns" value="Expressed in trophoblast and 23 other cell types or tissues"/>
</dbReference>
<dbReference type="InParanoid" id="F6VE44"/>
<evidence type="ECO:0000256" key="1">
    <source>
        <dbReference type="ARBA" id="ARBA00002778"/>
    </source>
</evidence>
<dbReference type="GeneTree" id="ENSGT00390000000645"/>
<dbReference type="Ensembl" id="ENSECAT00000012517.4">
    <property type="protein sequence ID" value="ENSECAP00000009890.3"/>
    <property type="gene ID" value="ENSECAG00000011958.4"/>
</dbReference>
<evidence type="ECO:0000256" key="5">
    <source>
        <dbReference type="ARBA" id="ARBA00022603"/>
    </source>
</evidence>
<evidence type="ECO:0000256" key="2">
    <source>
        <dbReference type="ARBA" id="ARBA00004496"/>
    </source>
</evidence>
<dbReference type="AlphaFoldDB" id="F6VE44"/>
<evidence type="ECO:0000256" key="7">
    <source>
        <dbReference type="ARBA" id="ARBA00022691"/>
    </source>
</evidence>
<dbReference type="SUPFAM" id="SSF53335">
    <property type="entry name" value="S-adenosyl-L-methionine-dependent methyltransferases"/>
    <property type="match status" value="1"/>
</dbReference>
<reference evidence="12" key="2">
    <citation type="submission" date="2025-08" db="UniProtKB">
        <authorList>
            <consortium name="Ensembl"/>
        </authorList>
    </citation>
    <scope>IDENTIFICATION</scope>
    <source>
        <strain evidence="12">Thoroughbred</strain>
    </source>
</reference>
<evidence type="ECO:0000256" key="8">
    <source>
        <dbReference type="ARBA" id="ARBA00022694"/>
    </source>
</evidence>
<evidence type="ECO:0000256" key="3">
    <source>
        <dbReference type="ARBA" id="ARBA00009056"/>
    </source>
</evidence>
<dbReference type="HOGENOM" id="CLU_021025_1_0_1"/>
<proteinExistence type="inferred from homology"/>
<feature type="compositionally biased region" description="Pro residues" evidence="11">
    <location>
        <begin position="525"/>
        <end position="535"/>
    </location>
</feature>
<gene>
    <name evidence="12 14" type="primary">TRMT44</name>
</gene>
<dbReference type="GO" id="GO:0030488">
    <property type="term" value="P:tRNA methylation"/>
    <property type="evidence" value="ECO:0000318"/>
    <property type="project" value="GO_Central"/>
</dbReference>
<evidence type="ECO:0000313" key="14">
    <source>
        <dbReference type="VGNC" id="VGNC:49048"/>
    </source>
</evidence>
<keyword evidence="8 10" id="KW-0819">tRNA processing</keyword>
<comment type="function">
    <text evidence="10">Adenosyl-L-methionine (AdoMet)-dependent tRNA (uracil-O(2)-)-methyltransferase.</text>
</comment>
<comment type="subcellular location">
    <subcellularLocation>
        <location evidence="2 10">Cytoplasm</location>
    </subcellularLocation>
</comment>
<dbReference type="VGNC" id="VGNC:49048">
    <property type="gene designation" value="TRMT44"/>
</dbReference>
<organism evidence="12 13">
    <name type="scientific">Equus caballus</name>
    <name type="common">Horse</name>
    <dbReference type="NCBI Taxonomy" id="9796"/>
    <lineage>
        <taxon>Eukaryota</taxon>
        <taxon>Metazoa</taxon>
        <taxon>Chordata</taxon>
        <taxon>Craniata</taxon>
        <taxon>Vertebrata</taxon>
        <taxon>Euteleostomi</taxon>
        <taxon>Mammalia</taxon>
        <taxon>Eutheria</taxon>
        <taxon>Laurasiatheria</taxon>
        <taxon>Perissodactyla</taxon>
        <taxon>Equidae</taxon>
        <taxon>Equus</taxon>
    </lineage>
</organism>
<dbReference type="InterPro" id="IPR029063">
    <property type="entry name" value="SAM-dependent_MTases_sf"/>
</dbReference>
<feature type="region of interest" description="Disordered" evidence="11">
    <location>
        <begin position="519"/>
        <end position="559"/>
    </location>
</feature>
<dbReference type="PaxDb" id="9796-ENSECAP00000009890"/>
<comment type="catalytic activity">
    <reaction evidence="9 10">
        <text>uridine(44) in tRNA(Ser) + S-adenosyl-L-methionine = 2'-O-methyluridine(44) in tRNA(Ser) + S-adenosyl-L-homocysteine + H(+)</text>
        <dbReference type="Rhea" id="RHEA:43100"/>
        <dbReference type="Rhea" id="RHEA-COMP:10339"/>
        <dbReference type="Rhea" id="RHEA-COMP:10340"/>
        <dbReference type="ChEBI" id="CHEBI:15378"/>
        <dbReference type="ChEBI" id="CHEBI:57856"/>
        <dbReference type="ChEBI" id="CHEBI:59789"/>
        <dbReference type="ChEBI" id="CHEBI:65315"/>
        <dbReference type="ChEBI" id="CHEBI:74478"/>
        <dbReference type="EC" id="2.1.1.211"/>
    </reaction>
</comment>
<protein>
    <recommendedName>
        <fullName evidence="10">tRNA (uracil-O(2)-)-methyltransferase</fullName>
        <ecNumber evidence="10">2.1.1.211</ecNumber>
    </recommendedName>
</protein>
<accession>F6VE44</accession>
<evidence type="ECO:0000256" key="10">
    <source>
        <dbReference type="RuleBase" id="RU368004"/>
    </source>
</evidence>
<reference evidence="12 13" key="1">
    <citation type="journal article" date="2009" name="Science">
        <title>Genome sequence, comparative analysis, and population genetics of the domestic horse.</title>
        <authorList>
            <consortium name="Broad Institute Genome Sequencing Platform"/>
            <consortium name="Broad Institute Whole Genome Assembly Team"/>
            <person name="Wade C.M."/>
            <person name="Giulotto E."/>
            <person name="Sigurdsson S."/>
            <person name="Zoli M."/>
            <person name="Gnerre S."/>
            <person name="Imsland F."/>
            <person name="Lear T.L."/>
            <person name="Adelson D.L."/>
            <person name="Bailey E."/>
            <person name="Bellone R.R."/>
            <person name="Bloecker H."/>
            <person name="Distl O."/>
            <person name="Edgar R.C."/>
            <person name="Garber M."/>
            <person name="Leeb T."/>
            <person name="Mauceli E."/>
            <person name="MacLeod J.N."/>
            <person name="Penedo M.C.T."/>
            <person name="Raison J.M."/>
            <person name="Sharpe T."/>
            <person name="Vogel J."/>
            <person name="Andersson L."/>
            <person name="Antczak D.F."/>
            <person name="Biagi T."/>
            <person name="Binns M.M."/>
            <person name="Chowdhary B.P."/>
            <person name="Coleman S.J."/>
            <person name="Della Valle G."/>
            <person name="Fryc S."/>
            <person name="Guerin G."/>
            <person name="Hasegawa T."/>
            <person name="Hill E.W."/>
            <person name="Jurka J."/>
            <person name="Kiialainen A."/>
            <person name="Lindgren G."/>
            <person name="Liu J."/>
            <person name="Magnani E."/>
            <person name="Mickelson J.R."/>
            <person name="Murray J."/>
            <person name="Nergadze S.G."/>
            <person name="Onofrio R."/>
            <person name="Pedroni S."/>
            <person name="Piras M.F."/>
            <person name="Raudsepp T."/>
            <person name="Rocchi M."/>
            <person name="Roeed K.H."/>
            <person name="Ryder O.A."/>
            <person name="Searle S."/>
            <person name="Skow L."/>
            <person name="Swinburne J.E."/>
            <person name="Syvaenen A.C."/>
            <person name="Tozaki T."/>
            <person name="Valberg S.J."/>
            <person name="Vaudin M."/>
            <person name="White J.R."/>
            <person name="Zody M.C."/>
            <person name="Lander E.S."/>
            <person name="Lindblad-Toh K."/>
        </authorList>
    </citation>
    <scope>NUCLEOTIDE SEQUENCE [LARGE SCALE GENOMIC DNA]</scope>
    <source>
        <strain evidence="12 13">Thoroughbred</strain>
    </source>
</reference>
<dbReference type="InterPro" id="IPR011671">
    <property type="entry name" value="tRNA_uracil_MeTrfase"/>
</dbReference>
<dbReference type="GO" id="GO:0141101">
    <property type="term" value="F:tRNA(Ser) (uridine(44)-2'-O-)-methyltransferase activity"/>
    <property type="evidence" value="ECO:0007669"/>
    <property type="project" value="UniProtKB-EC"/>
</dbReference>
<keyword evidence="7 10" id="KW-0949">S-adenosyl-L-methionine</keyword>
<reference evidence="12" key="3">
    <citation type="submission" date="2025-09" db="UniProtKB">
        <authorList>
            <consortium name="Ensembl"/>
        </authorList>
    </citation>
    <scope>IDENTIFICATION</scope>
    <source>
        <strain evidence="12">Thoroughbred</strain>
    </source>
</reference>
<dbReference type="STRING" id="9796.ENSECAP00000009890"/>
<keyword evidence="5 10" id="KW-0489">Methyltransferase</keyword>